<dbReference type="EMBL" id="JAHMHR010000021">
    <property type="protein sequence ID" value="KAK1675558.1"/>
    <property type="molecule type" value="Genomic_DNA"/>
</dbReference>
<name>A0AAJ0AKH5_9PEZI</name>
<gene>
    <name evidence="1" type="ORF">BDP55DRAFT_744552</name>
</gene>
<dbReference type="AlphaFoldDB" id="A0AAJ0AKH5"/>
<dbReference type="Proteomes" id="UP001224890">
    <property type="component" value="Unassembled WGS sequence"/>
</dbReference>
<proteinExistence type="predicted"/>
<organism evidence="1 2">
    <name type="scientific">Colletotrichum godetiae</name>
    <dbReference type="NCBI Taxonomy" id="1209918"/>
    <lineage>
        <taxon>Eukaryota</taxon>
        <taxon>Fungi</taxon>
        <taxon>Dikarya</taxon>
        <taxon>Ascomycota</taxon>
        <taxon>Pezizomycotina</taxon>
        <taxon>Sordariomycetes</taxon>
        <taxon>Hypocreomycetidae</taxon>
        <taxon>Glomerellales</taxon>
        <taxon>Glomerellaceae</taxon>
        <taxon>Colletotrichum</taxon>
        <taxon>Colletotrichum acutatum species complex</taxon>
    </lineage>
</organism>
<sequence>MLLDKSQSLLILPSALLHCEQDQRRTVCLDEEGEGVPSVQVEESSPYEQESRFRSAGILSSDIPPPSYNDAVSSVSRQPPFPRPDSIQTHHIAVGPGATSLSLTLPDPAEEWQTRRDISVQDWAAFASNITAALDATIDVDDKKQLANEDEFMEKRLTEIVEGWNNGFLEQRGLKVVLNGQDDAATAAAGFSTDVSRFSFGPKKFRVQFGGGIFGVDLSSKKSASEK</sequence>
<comment type="caution">
    <text evidence="1">The sequence shown here is derived from an EMBL/GenBank/DDBJ whole genome shotgun (WGS) entry which is preliminary data.</text>
</comment>
<evidence type="ECO:0000313" key="1">
    <source>
        <dbReference type="EMBL" id="KAK1675558.1"/>
    </source>
</evidence>
<evidence type="ECO:0000313" key="2">
    <source>
        <dbReference type="Proteomes" id="UP001224890"/>
    </source>
</evidence>
<reference evidence="1" key="1">
    <citation type="submission" date="2021-06" db="EMBL/GenBank/DDBJ databases">
        <title>Comparative genomics, transcriptomics and evolutionary studies reveal genomic signatures of adaptation to plant cell wall in hemibiotrophic fungi.</title>
        <authorList>
            <consortium name="DOE Joint Genome Institute"/>
            <person name="Baroncelli R."/>
            <person name="Diaz J.F."/>
            <person name="Benocci T."/>
            <person name="Peng M."/>
            <person name="Battaglia E."/>
            <person name="Haridas S."/>
            <person name="Andreopoulos W."/>
            <person name="Labutti K."/>
            <person name="Pangilinan J."/>
            <person name="Floch G.L."/>
            <person name="Makela M.R."/>
            <person name="Henrissat B."/>
            <person name="Grigoriev I.V."/>
            <person name="Crouch J.A."/>
            <person name="De Vries R.P."/>
            <person name="Sukno S.A."/>
            <person name="Thon M.R."/>
        </authorList>
    </citation>
    <scope>NUCLEOTIDE SEQUENCE</scope>
    <source>
        <strain evidence="1">CBS 193.32</strain>
    </source>
</reference>
<protein>
    <submittedName>
        <fullName evidence="1">Uncharacterized protein</fullName>
    </submittedName>
</protein>
<accession>A0AAJ0AKH5</accession>
<keyword evidence="2" id="KW-1185">Reference proteome</keyword>
<dbReference type="RefSeq" id="XP_060429561.1">
    <property type="nucleotide sequence ID" value="XM_060580516.1"/>
</dbReference>
<dbReference type="GeneID" id="85465042"/>